<dbReference type="Gene3D" id="2.60.40.10">
    <property type="entry name" value="Immunoglobulins"/>
    <property type="match status" value="6"/>
</dbReference>
<dbReference type="AlphaFoldDB" id="A0A518BQ81"/>
<feature type="signal peptide" evidence="4">
    <location>
        <begin position="1"/>
        <end position="19"/>
    </location>
</feature>
<dbReference type="InterPro" id="IPR050282">
    <property type="entry name" value="Cycloisomerase_2"/>
</dbReference>
<feature type="compositionally biased region" description="Polar residues" evidence="3">
    <location>
        <begin position="1250"/>
        <end position="1259"/>
    </location>
</feature>
<protein>
    <submittedName>
        <fullName evidence="5">6-phosphogluconolactonase</fullName>
        <ecNumber evidence="5">3.1.1.31</ecNumber>
    </submittedName>
</protein>
<dbReference type="PANTHER" id="PTHR30344">
    <property type="entry name" value="6-PHOSPHOGLUCONOLACTONASE-RELATED"/>
    <property type="match status" value="1"/>
</dbReference>
<dbReference type="InterPro" id="IPR011045">
    <property type="entry name" value="N2O_reductase_N"/>
</dbReference>
<feature type="region of interest" description="Disordered" evidence="3">
    <location>
        <begin position="1243"/>
        <end position="1266"/>
    </location>
</feature>
<evidence type="ECO:0000256" key="1">
    <source>
        <dbReference type="ARBA" id="ARBA00005564"/>
    </source>
</evidence>
<dbReference type="Gene3D" id="2.130.10.10">
    <property type="entry name" value="YVTN repeat-like/Quinoprotein amine dehydrogenase"/>
    <property type="match status" value="3"/>
</dbReference>
<dbReference type="Pfam" id="PF05345">
    <property type="entry name" value="He_PIG"/>
    <property type="match status" value="5"/>
</dbReference>
<comment type="similarity">
    <text evidence="1">Belongs to the cycloisomerase 2 family.</text>
</comment>
<accession>A0A518BQ81</accession>
<dbReference type="PROSITE" id="PS51257">
    <property type="entry name" value="PROKAR_LIPOPROTEIN"/>
    <property type="match status" value="1"/>
</dbReference>
<keyword evidence="2" id="KW-0119">Carbohydrate metabolism</keyword>
<name>A0A518BQ81_9BACT</name>
<evidence type="ECO:0000313" key="6">
    <source>
        <dbReference type="Proteomes" id="UP000316921"/>
    </source>
</evidence>
<sequence precursor="true">MRQFLARVLAVTAPLVLIACGQGTGISVGPAPSSLSYSTVAASYSVCATIPPNTPILIGGASNYTVAPALPPGLTLDASSGIITGTPVQPSPQAFYTVTASNEAGQISAPVVIEVKLGVPPTNLLYSTTEANYGLGFPIVPNVPSVQGDVETFQISPSLPAGLAQNPFTGIIVGTPLALSPETIYTITASNCIGQTAATQIRIGVADPSVPPVSLSYTNLNGSYQACSAIATNEPILDGFATVFSVTPSLPSGLLLNSSTGTITGTPVATQGTTTHTVTATNNAGFAQADVNITVVAPAPPANLIYTTLDATFIVGVQGAPLVPSYTGKVNSWAVSPALPAGLALDPLTGIIGGTPQAVVPQSVFVITANDCIGQQTSINLAIEVADPTVPPSGLVYGTPAPSYTACNPITANIPTVSGVVLQFTITPPLPAGLVFDPGTGAITGNATATSPSTTHTITAINAAGSDQTTINLTVVAPAPPSSLSYSLGDVTYTVGEAVQPNNATVDGSISSYVSVPALPAGLTINQLTGAISGLPTQAASANVHTITASDCLGQSTSTTVTVEVVDPSQIIPRFIYASNSDGTVSGLTVDSLTGRLTHNGYALAGISPVDLEISKTERDLYVLNEGNSSPGSAGITHFKIDISSGRLSAVGAPTALPDGGFPTDLLLSPDGDALYVSNTLLGSISAFNVAPDGSLSSISGSPFTTVGSQPRGLAIEPLGRYLFAANASSNDVSVFDINPSNGGLSGEQRFGVGGSAVDCVSIFSASGTLGVYVATASPSALIPFSVNESNGALTSLGNEALGGAPNRLVSATAGNDRLVYVCTAAAVERFVVNDTAQLFKPVPQSPYSGPNPVDIVFSAAGTFGFVAFKGASELSSAEIQPNSDGQLVPISPSSSPNDRIRVRPQPTALRLAAGSQAVERRTTFVYATNSNDQDVSQFVFLPAGPGLTALNPTQVSAGLSPADITVHPFADFAYVVDLSAGSMADIFSFNIGADGQLAQSGTYDLEDAVTSGDGGWAITIEPSGRFAYVVRVASPQSQVIQYAIDPSSGLLSFVSAVNAGDVSRFPAIDPTGQFLYLPNGLQQNVSQFAIDPATGSLTSLGVVAAGAGPFAAAVDPTGRFVYVANRGSGDVSLYTINASTGVLSSIGSATTVGSLPTSLVVGPGGRVLYVANEGSGSISRLLINLNPIDGVTDGSLFFLDNFSLGGGPRWIDLDATGERAFVSLTTTGDLVTLSLDPGTGLTLEDTDASAGSTGTRNVSSRDRVQ</sequence>
<dbReference type="EC" id="3.1.1.31" evidence="5"/>
<evidence type="ECO:0000256" key="2">
    <source>
        <dbReference type="ARBA" id="ARBA00022526"/>
    </source>
</evidence>
<dbReference type="KEGG" id="pbap:Pla133_42520"/>
<keyword evidence="4" id="KW-0732">Signal</keyword>
<dbReference type="PANTHER" id="PTHR30344:SF1">
    <property type="entry name" value="6-PHOSPHOGLUCONOLACTONASE"/>
    <property type="match status" value="1"/>
</dbReference>
<keyword evidence="2" id="KW-0313">Glucose metabolism</keyword>
<feature type="compositionally biased region" description="Polar residues" evidence="3">
    <location>
        <begin position="881"/>
        <end position="898"/>
    </location>
</feature>
<evidence type="ECO:0000313" key="5">
    <source>
        <dbReference type="EMBL" id="QDU69136.1"/>
    </source>
</evidence>
<reference evidence="5 6" key="1">
    <citation type="submission" date="2019-02" db="EMBL/GenBank/DDBJ databases">
        <title>Deep-cultivation of Planctomycetes and their phenomic and genomic characterization uncovers novel biology.</title>
        <authorList>
            <person name="Wiegand S."/>
            <person name="Jogler M."/>
            <person name="Boedeker C."/>
            <person name="Pinto D."/>
            <person name="Vollmers J."/>
            <person name="Rivas-Marin E."/>
            <person name="Kohn T."/>
            <person name="Peeters S.H."/>
            <person name="Heuer A."/>
            <person name="Rast P."/>
            <person name="Oberbeckmann S."/>
            <person name="Bunk B."/>
            <person name="Jeske O."/>
            <person name="Meyerdierks A."/>
            <person name="Storesund J.E."/>
            <person name="Kallscheuer N."/>
            <person name="Luecker S."/>
            <person name="Lage O.M."/>
            <person name="Pohl T."/>
            <person name="Merkel B.J."/>
            <person name="Hornburger P."/>
            <person name="Mueller R.-W."/>
            <person name="Bruemmer F."/>
            <person name="Labrenz M."/>
            <person name="Spormann A.M."/>
            <person name="Op den Camp H."/>
            <person name="Overmann J."/>
            <person name="Amann R."/>
            <person name="Jetten M.S.M."/>
            <person name="Mascher T."/>
            <person name="Medema M.H."/>
            <person name="Devos D.P."/>
            <person name="Kaster A.-K."/>
            <person name="Ovreas L."/>
            <person name="Rohde M."/>
            <person name="Galperin M.Y."/>
            <person name="Jogler C."/>
        </authorList>
    </citation>
    <scope>NUCLEOTIDE SEQUENCE [LARGE SCALE GENOMIC DNA]</scope>
    <source>
        <strain evidence="5 6">Pla133</strain>
    </source>
</reference>
<dbReference type="SUPFAM" id="SSF50974">
    <property type="entry name" value="Nitrous oxide reductase, N-terminal domain"/>
    <property type="match status" value="1"/>
</dbReference>
<dbReference type="InterPro" id="IPR013783">
    <property type="entry name" value="Ig-like_fold"/>
</dbReference>
<proteinExistence type="inferred from homology"/>
<dbReference type="GO" id="GO:0005509">
    <property type="term" value="F:calcium ion binding"/>
    <property type="evidence" value="ECO:0007669"/>
    <property type="project" value="InterPro"/>
</dbReference>
<dbReference type="Pfam" id="PF10282">
    <property type="entry name" value="Lactonase"/>
    <property type="match status" value="3"/>
</dbReference>
<dbReference type="GO" id="GO:0017057">
    <property type="term" value="F:6-phosphogluconolactonase activity"/>
    <property type="evidence" value="ECO:0007669"/>
    <property type="project" value="UniProtKB-EC"/>
</dbReference>
<dbReference type="SUPFAM" id="SSF63829">
    <property type="entry name" value="Calcium-dependent phosphotriesterase"/>
    <property type="match status" value="1"/>
</dbReference>
<feature type="chain" id="PRO_5021983380" evidence="4">
    <location>
        <begin position="20"/>
        <end position="1266"/>
    </location>
</feature>
<dbReference type="RefSeq" id="WP_419191780.1">
    <property type="nucleotide sequence ID" value="NZ_CP036287.1"/>
</dbReference>
<dbReference type="Proteomes" id="UP000316921">
    <property type="component" value="Chromosome"/>
</dbReference>
<keyword evidence="5" id="KW-0378">Hydrolase</keyword>
<dbReference type="GO" id="GO:0006006">
    <property type="term" value="P:glucose metabolic process"/>
    <property type="evidence" value="ECO:0007669"/>
    <property type="project" value="UniProtKB-KW"/>
</dbReference>
<evidence type="ECO:0000256" key="3">
    <source>
        <dbReference type="SAM" id="MobiDB-lite"/>
    </source>
</evidence>
<keyword evidence="6" id="KW-1185">Reference proteome</keyword>
<organism evidence="5 6">
    <name type="scientific">Engelhardtia mirabilis</name>
    <dbReference type="NCBI Taxonomy" id="2528011"/>
    <lineage>
        <taxon>Bacteria</taxon>
        <taxon>Pseudomonadati</taxon>
        <taxon>Planctomycetota</taxon>
        <taxon>Planctomycetia</taxon>
        <taxon>Planctomycetia incertae sedis</taxon>
        <taxon>Engelhardtia</taxon>
    </lineage>
</organism>
<gene>
    <name evidence="5" type="primary">pgl_5</name>
    <name evidence="5" type="ORF">Pla133_42520</name>
</gene>
<dbReference type="InterPro" id="IPR015919">
    <property type="entry name" value="Cadherin-like_sf"/>
</dbReference>
<dbReference type="GO" id="GO:0016020">
    <property type="term" value="C:membrane"/>
    <property type="evidence" value="ECO:0007669"/>
    <property type="project" value="InterPro"/>
</dbReference>
<evidence type="ECO:0000256" key="4">
    <source>
        <dbReference type="SAM" id="SignalP"/>
    </source>
</evidence>
<dbReference type="InterPro" id="IPR019405">
    <property type="entry name" value="Lactonase_7-beta_prop"/>
</dbReference>
<dbReference type="EMBL" id="CP036287">
    <property type="protein sequence ID" value="QDU69136.1"/>
    <property type="molecule type" value="Genomic_DNA"/>
</dbReference>
<dbReference type="InterPro" id="IPR015943">
    <property type="entry name" value="WD40/YVTN_repeat-like_dom_sf"/>
</dbReference>
<dbReference type="SUPFAM" id="SSF49313">
    <property type="entry name" value="Cadherin-like"/>
    <property type="match status" value="3"/>
</dbReference>
<feature type="region of interest" description="Disordered" evidence="3">
    <location>
        <begin position="881"/>
        <end position="901"/>
    </location>
</feature>